<protein>
    <submittedName>
        <fullName evidence="1">Uncharacterized protein</fullName>
    </submittedName>
</protein>
<sequence>MGLMCTFTGKTIDLESPRVKDLCIR</sequence>
<dbReference type="EMBL" id="LAZR01006992">
    <property type="protein sequence ID" value="KKM88200.1"/>
    <property type="molecule type" value="Genomic_DNA"/>
</dbReference>
<name>A0A0F9NHB6_9ZZZZ</name>
<accession>A0A0F9NHB6</accession>
<organism evidence="1">
    <name type="scientific">marine sediment metagenome</name>
    <dbReference type="NCBI Taxonomy" id="412755"/>
    <lineage>
        <taxon>unclassified sequences</taxon>
        <taxon>metagenomes</taxon>
        <taxon>ecological metagenomes</taxon>
    </lineage>
</organism>
<evidence type="ECO:0000313" key="1">
    <source>
        <dbReference type="EMBL" id="KKM88200.1"/>
    </source>
</evidence>
<proteinExistence type="predicted"/>
<comment type="caution">
    <text evidence="1">The sequence shown here is derived from an EMBL/GenBank/DDBJ whole genome shotgun (WGS) entry which is preliminary data.</text>
</comment>
<reference evidence="1" key="1">
    <citation type="journal article" date="2015" name="Nature">
        <title>Complex archaea that bridge the gap between prokaryotes and eukaryotes.</title>
        <authorList>
            <person name="Spang A."/>
            <person name="Saw J.H."/>
            <person name="Jorgensen S.L."/>
            <person name="Zaremba-Niedzwiedzka K."/>
            <person name="Martijn J."/>
            <person name="Lind A.E."/>
            <person name="van Eijk R."/>
            <person name="Schleper C."/>
            <person name="Guy L."/>
            <person name="Ettema T.J."/>
        </authorList>
    </citation>
    <scope>NUCLEOTIDE SEQUENCE</scope>
</reference>
<gene>
    <name evidence="1" type="ORF">LCGC14_1261030</name>
</gene>
<dbReference type="AlphaFoldDB" id="A0A0F9NHB6"/>
<feature type="non-terminal residue" evidence="1">
    <location>
        <position position="25"/>
    </location>
</feature>